<feature type="non-terminal residue" evidence="10">
    <location>
        <position position="1"/>
    </location>
</feature>
<dbReference type="InterPro" id="IPR000203">
    <property type="entry name" value="GPS"/>
</dbReference>
<protein>
    <submittedName>
        <fullName evidence="10">Latrophilin Cirl isoform X1</fullName>
    </submittedName>
</protein>
<dbReference type="PROSITE" id="PS50261">
    <property type="entry name" value="G_PROTEIN_RECEP_F2_4"/>
    <property type="match status" value="1"/>
</dbReference>
<feature type="compositionally biased region" description="Low complexity" evidence="6">
    <location>
        <begin position="98"/>
        <end position="109"/>
    </location>
</feature>
<dbReference type="Gene3D" id="2.60.220.50">
    <property type="match status" value="1"/>
</dbReference>
<dbReference type="OrthoDB" id="5986715at2759"/>
<sequence>VFLLLAVIRNSVTNASNSSVIGSSPTTAQIPATPSISPNATTTTPIPSSTSNTMNTTSIPGANSNTTSIPGANSNTTSIPGANSNTTSIPGTTSNADGSSGNVPSGGSPTEAPTTGSSITFPPATTTPLPTTIPTTPGPCEIVTRPTDMESCGNESCALKMLNDMELYIRCGKTGSEDYSKHPTSLADTGESLALRISQDIKTKLDTQKDVNATVVIATDQLALGASTIDSSMYTNSSGGVFSFPNISMEGTKEKLGSRASNSIRYFRNDLPIRSGRVRVAWSISEARDTKVPEDETEPFRDIVWRLPVSDMRIEKNKILVNKEKPDLVINSPVITFLLEPKPTAPLQNPFRIQFKRSKNDGVKNHRCYFWSGTSSAGFWSSIGSSLVLNNETHTVCSYNHMSTFVVLSEAHPEADETARKVVRIVAIVFCVLAIAALVATIHMAKKLDVLDNDRVNIHIHLCVVLIIGYFLFIIGAVKSDIGVLNDILSIALHFCQLSPFVWLCLEAVYFINTICPIFNYENTNTQKLYISLGWALTAAFAGATAGYNMPHNGQPMSSEIVWVFIDKATYGYFFGPFLALFVVNILLRLGLVIHVFIRPQQNDGSKAPLRIKVNLLTTLLLAIVVFLAWSFGVKAVNNTETKGYHFGFILLYSFQ</sequence>
<feature type="transmembrane region" description="Helical" evidence="7">
    <location>
        <begin position="422"/>
        <end position="444"/>
    </location>
</feature>
<dbReference type="EMBL" id="CACRXK020011309">
    <property type="protein sequence ID" value="CAB4021186.1"/>
    <property type="molecule type" value="Genomic_DNA"/>
</dbReference>
<keyword evidence="3 7" id="KW-1133">Transmembrane helix</keyword>
<dbReference type="InterPro" id="IPR046338">
    <property type="entry name" value="GAIN_dom_sf"/>
</dbReference>
<evidence type="ECO:0000256" key="6">
    <source>
        <dbReference type="SAM" id="MobiDB-lite"/>
    </source>
</evidence>
<accession>A0A6S7ITY8</accession>
<feature type="transmembrane region" description="Helical" evidence="7">
    <location>
        <begin position="610"/>
        <end position="632"/>
    </location>
</feature>
<comment type="subcellular location">
    <subcellularLocation>
        <location evidence="1">Membrane</location>
        <topology evidence="1">Multi-pass membrane protein</topology>
    </subcellularLocation>
</comment>
<evidence type="ECO:0000256" key="2">
    <source>
        <dbReference type="ARBA" id="ARBA00022692"/>
    </source>
</evidence>
<proteinExistence type="predicted"/>
<feature type="compositionally biased region" description="Low complexity" evidence="6">
    <location>
        <begin position="31"/>
        <end position="60"/>
    </location>
</feature>
<feature type="domain" description="G-protein coupled receptors family 2 profile 2" evidence="9">
    <location>
        <begin position="423"/>
        <end position="656"/>
    </location>
</feature>
<dbReference type="PANTHER" id="PTHR12011:SF347">
    <property type="entry name" value="FI21270P1-RELATED"/>
    <property type="match status" value="1"/>
</dbReference>
<feature type="transmembrane region" description="Helical" evidence="7">
    <location>
        <begin position="498"/>
        <end position="519"/>
    </location>
</feature>
<name>A0A6S7ITY8_PARCT</name>
<feature type="domain" description="GAIN-B" evidence="8">
    <location>
        <begin position="238"/>
        <end position="415"/>
    </location>
</feature>
<gene>
    <name evidence="10" type="ORF">PACLA_8A069090</name>
</gene>
<dbReference type="InterPro" id="IPR000832">
    <property type="entry name" value="GPCR_2_secretin-like"/>
</dbReference>
<evidence type="ECO:0000259" key="9">
    <source>
        <dbReference type="PROSITE" id="PS50261"/>
    </source>
</evidence>
<keyword evidence="4 7" id="KW-0472">Membrane</keyword>
<organism evidence="10 11">
    <name type="scientific">Paramuricea clavata</name>
    <name type="common">Red gorgonian</name>
    <name type="synonym">Violescent sea-whip</name>
    <dbReference type="NCBI Taxonomy" id="317549"/>
    <lineage>
        <taxon>Eukaryota</taxon>
        <taxon>Metazoa</taxon>
        <taxon>Cnidaria</taxon>
        <taxon>Anthozoa</taxon>
        <taxon>Octocorallia</taxon>
        <taxon>Malacalcyonacea</taxon>
        <taxon>Plexauridae</taxon>
        <taxon>Paramuricea</taxon>
    </lineage>
</organism>
<feature type="compositionally biased region" description="Low complexity" evidence="6">
    <location>
        <begin position="120"/>
        <end position="139"/>
    </location>
</feature>
<evidence type="ECO:0000259" key="8">
    <source>
        <dbReference type="PROSITE" id="PS50221"/>
    </source>
</evidence>
<comment type="caution">
    <text evidence="10">The sequence shown here is derived from an EMBL/GenBank/DDBJ whole genome shotgun (WGS) entry which is preliminary data.</text>
</comment>
<feature type="compositionally biased region" description="Polar residues" evidence="6">
    <location>
        <begin position="61"/>
        <end position="97"/>
    </location>
</feature>
<evidence type="ECO:0000313" key="10">
    <source>
        <dbReference type="EMBL" id="CAB4021186.1"/>
    </source>
</evidence>
<evidence type="ECO:0000256" key="3">
    <source>
        <dbReference type="ARBA" id="ARBA00022989"/>
    </source>
</evidence>
<feature type="transmembrane region" description="Helical" evidence="7">
    <location>
        <begin position="456"/>
        <end position="478"/>
    </location>
</feature>
<dbReference type="Proteomes" id="UP001152795">
    <property type="component" value="Unassembled WGS sequence"/>
</dbReference>
<dbReference type="GO" id="GO:0004930">
    <property type="term" value="F:G protein-coupled receptor activity"/>
    <property type="evidence" value="ECO:0007669"/>
    <property type="project" value="InterPro"/>
</dbReference>
<reference evidence="10" key="1">
    <citation type="submission" date="2020-04" db="EMBL/GenBank/DDBJ databases">
        <authorList>
            <person name="Alioto T."/>
            <person name="Alioto T."/>
            <person name="Gomez Garrido J."/>
        </authorList>
    </citation>
    <scope>NUCLEOTIDE SEQUENCE</scope>
    <source>
        <strain evidence="10">A484AB</strain>
    </source>
</reference>
<dbReference type="AlphaFoldDB" id="A0A6S7ITY8"/>
<evidence type="ECO:0000313" key="11">
    <source>
        <dbReference type="Proteomes" id="UP001152795"/>
    </source>
</evidence>
<feature type="region of interest" description="Disordered" evidence="6">
    <location>
        <begin position="16"/>
        <end position="139"/>
    </location>
</feature>
<evidence type="ECO:0000256" key="5">
    <source>
        <dbReference type="ARBA" id="ARBA00023157"/>
    </source>
</evidence>
<dbReference type="PANTHER" id="PTHR12011">
    <property type="entry name" value="ADHESION G-PROTEIN COUPLED RECEPTOR"/>
    <property type="match status" value="1"/>
</dbReference>
<feature type="compositionally biased region" description="Polar residues" evidence="6">
    <location>
        <begin position="16"/>
        <end position="30"/>
    </location>
</feature>
<keyword evidence="5" id="KW-1015">Disulfide bond</keyword>
<feature type="non-terminal residue" evidence="10">
    <location>
        <position position="656"/>
    </location>
</feature>
<keyword evidence="2 7" id="KW-0812">Transmembrane</keyword>
<evidence type="ECO:0000256" key="1">
    <source>
        <dbReference type="ARBA" id="ARBA00004141"/>
    </source>
</evidence>
<dbReference type="SMART" id="SM00303">
    <property type="entry name" value="GPS"/>
    <property type="match status" value="1"/>
</dbReference>
<dbReference type="GO" id="GO:0005886">
    <property type="term" value="C:plasma membrane"/>
    <property type="evidence" value="ECO:0007669"/>
    <property type="project" value="TreeGrafter"/>
</dbReference>
<dbReference type="InterPro" id="IPR057244">
    <property type="entry name" value="GAIN_B"/>
</dbReference>
<evidence type="ECO:0000256" key="7">
    <source>
        <dbReference type="SAM" id="Phobius"/>
    </source>
</evidence>
<dbReference type="GO" id="GO:0007166">
    <property type="term" value="P:cell surface receptor signaling pathway"/>
    <property type="evidence" value="ECO:0007669"/>
    <property type="project" value="InterPro"/>
</dbReference>
<feature type="transmembrane region" description="Helical" evidence="7">
    <location>
        <begin position="531"/>
        <end position="551"/>
    </location>
</feature>
<keyword evidence="11" id="KW-1185">Reference proteome</keyword>
<dbReference type="Pfam" id="PF00002">
    <property type="entry name" value="7tm_2"/>
    <property type="match status" value="1"/>
</dbReference>
<dbReference type="PROSITE" id="PS50221">
    <property type="entry name" value="GAIN_B"/>
    <property type="match status" value="1"/>
</dbReference>
<dbReference type="InterPro" id="IPR017981">
    <property type="entry name" value="GPCR_2-like_7TM"/>
</dbReference>
<dbReference type="Gene3D" id="1.20.1070.10">
    <property type="entry name" value="Rhodopsin 7-helix transmembrane proteins"/>
    <property type="match status" value="1"/>
</dbReference>
<feature type="transmembrane region" description="Helical" evidence="7">
    <location>
        <begin position="571"/>
        <end position="598"/>
    </location>
</feature>
<dbReference type="Pfam" id="PF01825">
    <property type="entry name" value="GPS"/>
    <property type="match status" value="1"/>
</dbReference>
<evidence type="ECO:0000256" key="4">
    <source>
        <dbReference type="ARBA" id="ARBA00023136"/>
    </source>
</evidence>